<evidence type="ECO:0000313" key="2">
    <source>
        <dbReference type="EMBL" id="MDO9707058.1"/>
    </source>
</evidence>
<sequence length="328" mass="34198">MAAIALGIIGFGIMGERLLRAALDHAAAHVRPVGVWDPSPEAAARLAAVAPAVPALGSAAAVIEACDCLYIAAPPAAHIPLAEAALGAGRAVFLEKPLAVDLAAARGFVAKAEALRARAAVNFPMASSPAVAQLAAWRAEGATGPAESLAIEVAFATWPRGWQRDAAAWLSRRAEGGFTREVISHFLFLTRRQLGPLVLQEARATFPAGEGSETAIEARLTAGGVPVTLSGGVGRTEQDDHNTWTLRGPAGAIRLRDWSVAERPGADGHWQQAPDALPNERQRPLVLKRQLASVAAMTRGKDHPLATLREALEVQEVVEAILAAGLSG</sequence>
<feature type="domain" description="Gfo/Idh/MocA-like oxidoreductase N-terminal" evidence="1">
    <location>
        <begin position="6"/>
        <end position="123"/>
    </location>
</feature>
<comment type="caution">
    <text evidence="2">The sequence shown here is derived from an EMBL/GenBank/DDBJ whole genome shotgun (WGS) entry which is preliminary data.</text>
</comment>
<accession>A0ABT9DT56</accession>
<dbReference type="SUPFAM" id="SSF51735">
    <property type="entry name" value="NAD(P)-binding Rossmann-fold domains"/>
    <property type="match status" value="1"/>
</dbReference>
<gene>
    <name evidence="2" type="ORF">Q7A36_01805</name>
</gene>
<dbReference type="PANTHER" id="PTHR43708">
    <property type="entry name" value="CONSERVED EXPRESSED OXIDOREDUCTASE (EUROFUNG)"/>
    <property type="match status" value="1"/>
</dbReference>
<proteinExistence type="predicted"/>
<dbReference type="InterPro" id="IPR051317">
    <property type="entry name" value="Gfo/Idh/MocA_oxidoreduct"/>
</dbReference>
<keyword evidence="3" id="KW-1185">Reference proteome</keyword>
<dbReference type="PANTHER" id="PTHR43708:SF4">
    <property type="entry name" value="OXIDOREDUCTASE YCEM-RELATED"/>
    <property type="match status" value="1"/>
</dbReference>
<evidence type="ECO:0000313" key="3">
    <source>
        <dbReference type="Proteomes" id="UP001243009"/>
    </source>
</evidence>
<dbReference type="Pfam" id="PF01408">
    <property type="entry name" value="GFO_IDH_MocA"/>
    <property type="match status" value="1"/>
</dbReference>
<reference evidence="2 3" key="1">
    <citation type="submission" date="2023-08" db="EMBL/GenBank/DDBJ databases">
        <title>The draft genome sequence of Paracraurococcus sp. LOR1-02.</title>
        <authorList>
            <person name="Kingkaew E."/>
            <person name="Tanasupawat S."/>
        </authorList>
    </citation>
    <scope>NUCLEOTIDE SEQUENCE [LARGE SCALE GENOMIC DNA]</scope>
    <source>
        <strain evidence="2 3">LOR1-02</strain>
    </source>
</reference>
<dbReference type="Gene3D" id="3.40.50.720">
    <property type="entry name" value="NAD(P)-binding Rossmann-like Domain"/>
    <property type="match status" value="1"/>
</dbReference>
<dbReference type="EMBL" id="JAUTWS010000001">
    <property type="protein sequence ID" value="MDO9707058.1"/>
    <property type="molecule type" value="Genomic_DNA"/>
</dbReference>
<protein>
    <submittedName>
        <fullName evidence="2">Gfo/Idh/MocA family oxidoreductase</fullName>
    </submittedName>
</protein>
<evidence type="ECO:0000259" key="1">
    <source>
        <dbReference type="Pfam" id="PF01408"/>
    </source>
</evidence>
<dbReference type="InterPro" id="IPR000683">
    <property type="entry name" value="Gfo/Idh/MocA-like_OxRdtase_N"/>
</dbReference>
<name>A0ABT9DT56_9PROT</name>
<organism evidence="2 3">
    <name type="scientific">Paracraurococcus lichenis</name>
    <dbReference type="NCBI Taxonomy" id="3064888"/>
    <lineage>
        <taxon>Bacteria</taxon>
        <taxon>Pseudomonadati</taxon>
        <taxon>Pseudomonadota</taxon>
        <taxon>Alphaproteobacteria</taxon>
        <taxon>Acetobacterales</taxon>
        <taxon>Roseomonadaceae</taxon>
        <taxon>Paracraurococcus</taxon>
    </lineage>
</organism>
<dbReference type="Proteomes" id="UP001243009">
    <property type="component" value="Unassembled WGS sequence"/>
</dbReference>
<dbReference type="Gene3D" id="3.30.360.10">
    <property type="entry name" value="Dihydrodipicolinate Reductase, domain 2"/>
    <property type="match status" value="1"/>
</dbReference>
<dbReference type="RefSeq" id="WP_305101921.1">
    <property type="nucleotide sequence ID" value="NZ_JAUTWS010000001.1"/>
</dbReference>
<dbReference type="InterPro" id="IPR036291">
    <property type="entry name" value="NAD(P)-bd_dom_sf"/>
</dbReference>